<dbReference type="Gene3D" id="3.40.630.30">
    <property type="match status" value="1"/>
</dbReference>
<reference evidence="2" key="1">
    <citation type="journal article" date="2019" name="Int. J. Syst. Evol. Microbiol.">
        <title>The Global Catalogue of Microorganisms (GCM) 10K type strain sequencing project: providing services to taxonomists for standard genome sequencing and annotation.</title>
        <authorList>
            <consortium name="The Broad Institute Genomics Platform"/>
            <consortium name="The Broad Institute Genome Sequencing Center for Infectious Disease"/>
            <person name="Wu L."/>
            <person name="Ma J."/>
        </authorList>
    </citation>
    <scope>NUCLEOTIDE SEQUENCE [LARGE SCALE GENOMIC DNA]</scope>
    <source>
        <strain evidence="2">JCM 16928</strain>
    </source>
</reference>
<evidence type="ECO:0000313" key="2">
    <source>
        <dbReference type="Proteomes" id="UP001501222"/>
    </source>
</evidence>
<dbReference type="EMBL" id="BAABAA010000019">
    <property type="protein sequence ID" value="GAA3596068.1"/>
    <property type="molecule type" value="Genomic_DNA"/>
</dbReference>
<evidence type="ECO:0008006" key="3">
    <source>
        <dbReference type="Google" id="ProtNLM"/>
    </source>
</evidence>
<evidence type="ECO:0000313" key="1">
    <source>
        <dbReference type="EMBL" id="GAA3596068.1"/>
    </source>
</evidence>
<protein>
    <recommendedName>
        <fullName evidence="3">GNAT family N-acetyltransferase</fullName>
    </recommendedName>
</protein>
<sequence>MEPNVGQLRLVAVHGGELVGYVDLAGSEVGWRELGYVVERWRLGLGSAGARLGLVCGFGVLGLREISG</sequence>
<organism evidence="1 2">
    <name type="scientific">Kribbella ginsengisoli</name>
    <dbReference type="NCBI Taxonomy" id="363865"/>
    <lineage>
        <taxon>Bacteria</taxon>
        <taxon>Bacillati</taxon>
        <taxon>Actinomycetota</taxon>
        <taxon>Actinomycetes</taxon>
        <taxon>Propionibacteriales</taxon>
        <taxon>Kribbellaceae</taxon>
        <taxon>Kribbella</taxon>
    </lineage>
</organism>
<accession>A0ABP6Z2X7</accession>
<comment type="caution">
    <text evidence="1">The sequence shown here is derived from an EMBL/GenBank/DDBJ whole genome shotgun (WGS) entry which is preliminary data.</text>
</comment>
<proteinExistence type="predicted"/>
<dbReference type="Proteomes" id="UP001501222">
    <property type="component" value="Unassembled WGS sequence"/>
</dbReference>
<name>A0ABP6Z2X7_9ACTN</name>
<keyword evidence="2" id="KW-1185">Reference proteome</keyword>
<gene>
    <name evidence="1" type="ORF">GCM10022235_79300</name>
</gene>